<dbReference type="RefSeq" id="WP_189417501.1">
    <property type="nucleotide sequence ID" value="NZ_BMYZ01000001.1"/>
</dbReference>
<dbReference type="PANTHER" id="PTHR30033">
    <property type="entry name" value="FLAGELLAR HOOK-ASSOCIATED PROTEIN 1"/>
    <property type="match status" value="1"/>
</dbReference>
<keyword evidence="12" id="KW-1185">Reference proteome</keyword>
<dbReference type="Pfam" id="PF22638">
    <property type="entry name" value="FlgK_D1"/>
    <property type="match status" value="1"/>
</dbReference>
<comment type="caution">
    <text evidence="11">The sequence shown here is derived from an EMBL/GenBank/DDBJ whole genome shotgun (WGS) entry which is preliminary data.</text>
</comment>
<evidence type="ECO:0000259" key="9">
    <source>
        <dbReference type="Pfam" id="PF21158"/>
    </source>
</evidence>
<dbReference type="InterPro" id="IPR053927">
    <property type="entry name" value="FlgK_helical"/>
</dbReference>
<feature type="domain" description="Flagellar basal body rod protein N-terminal" evidence="7">
    <location>
        <begin position="6"/>
        <end position="34"/>
    </location>
</feature>
<evidence type="ECO:0000256" key="5">
    <source>
        <dbReference type="ARBA" id="ARBA00022525"/>
    </source>
</evidence>
<accession>A0ABQ3B2Y3</accession>
<feature type="domain" description="Flagellar basal-body/hook protein C-terminal" evidence="8">
    <location>
        <begin position="891"/>
        <end position="928"/>
    </location>
</feature>
<reference evidence="12" key="1">
    <citation type="journal article" date="2019" name="Int. J. Syst. Evol. Microbiol.">
        <title>The Global Catalogue of Microorganisms (GCM) 10K type strain sequencing project: providing services to taxonomists for standard genome sequencing and annotation.</title>
        <authorList>
            <consortium name="The Broad Institute Genomics Platform"/>
            <consortium name="The Broad Institute Genome Sequencing Center for Infectious Disease"/>
            <person name="Wu L."/>
            <person name="Ma J."/>
        </authorList>
    </citation>
    <scope>NUCLEOTIDE SEQUENCE [LARGE SCALE GENOMIC DNA]</scope>
    <source>
        <strain evidence="12">KCTC 32239</strain>
    </source>
</reference>
<proteinExistence type="inferred from homology"/>
<dbReference type="InterPro" id="IPR002371">
    <property type="entry name" value="FlgK"/>
</dbReference>
<dbReference type="Pfam" id="PF06429">
    <property type="entry name" value="Flg_bbr_C"/>
    <property type="match status" value="1"/>
</dbReference>
<dbReference type="Proteomes" id="UP000619761">
    <property type="component" value="Unassembled WGS sequence"/>
</dbReference>
<dbReference type="Pfam" id="PF21158">
    <property type="entry name" value="flgK_1st_1"/>
    <property type="match status" value="1"/>
</dbReference>
<evidence type="ECO:0000313" key="11">
    <source>
        <dbReference type="EMBL" id="GGY72420.1"/>
    </source>
</evidence>
<feature type="domain" description="Flagellar hook-associated protein 1 D2-like" evidence="9">
    <location>
        <begin position="345"/>
        <end position="421"/>
    </location>
</feature>
<evidence type="ECO:0000259" key="7">
    <source>
        <dbReference type="Pfam" id="PF00460"/>
    </source>
</evidence>
<name>A0ABQ3B2Y3_9GAMM</name>
<sequence>MSGLLSNAISGLQASQIALRTAGNNISNANTVGYNRQEVNFSTRPEQQFGSAGFLGAGVNTESVKRVVNEFLNTQIRLDATNFNQLDKYNQNIGKVDKLFSDSSTGLIGSLQSFFASLQNGASDPSSSPARQLIITQSESLTLRYNTLYDRLEETAKGVDGEISTVMGQITSLAKSVANLNQSIAEKNASGSGGQPNDLLDQRDEALRKLSELASVQLVQQDGGDVNVFIGNGEPLVVGPNVSSFSVRNGGKIYLNTNTVSSDISDSVTGGQLGGLLKFKKDVLQPSLNELGRIAIVMSDTFNKVQTQGLDANGNYGQAMFTDINEKNITYTRIAHGNNAQPDDRVLSLTIEDSSAISIEDYKFDIAAGTNNYSIKRVSDNSVVSQGILSGGFPQDIKFDGLKLTLESGSFQGGDTFTLQPTRNGARDIHSLLKSPDQLAFASPIRTGKSGANTGNGAVSAGEVLSLYDANNKLLPAYSNSGKLSPPVIVRFTSETTYEVLDNTDPAHPKPLVPAMSEQTFYPNRENSIFTTDKGETRIIGSGARLGLPTGRLPVTLNTALAAQANGYPAEQYTFSMQDKTTGLVNTQVMVTGNNASAAQTAASLNSIKGVSAHAYTTATITDVNIDPLGFASPLQLSLNGENLLRYNGPNLDTSVPDPNYTTPTDPYAGETNFNNYVRDQINSNANLKALGIRAESGSNPITGRPELRLVASSGVNLDVRFTAADTSINNISVNDGTGNPNVRLSGVDATATAAVEQSAITIGGKIDITLADGVTLSTSPSTSQLLGDSTLPGFAQSSYLGYQVKISGQPKAGDVFTIDFNKDSKNDNRNALAMTALETNSTMDNKSMSFSQGYGRLVEEVGTKSNLSKINTEASRSLLEQTKTMRDGISSVNMDEEAANLIQFQQLYTANARVITVAKDLFDALLRSMG</sequence>
<comment type="similarity">
    <text evidence="3">Belongs to the flagella basal body rod proteins family.</text>
</comment>
<feature type="domain" description="Flagellar hook-associated protein FlgK helical" evidence="10">
    <location>
        <begin position="94"/>
        <end position="321"/>
    </location>
</feature>
<dbReference type="InterPro" id="IPR001444">
    <property type="entry name" value="Flag_bb_rod_N"/>
</dbReference>
<evidence type="ECO:0000256" key="4">
    <source>
        <dbReference type="ARBA" id="ARBA00016244"/>
    </source>
</evidence>
<dbReference type="EMBL" id="BMYZ01000001">
    <property type="protein sequence ID" value="GGY72420.1"/>
    <property type="molecule type" value="Genomic_DNA"/>
</dbReference>
<evidence type="ECO:0000313" key="12">
    <source>
        <dbReference type="Proteomes" id="UP000619761"/>
    </source>
</evidence>
<dbReference type="SUPFAM" id="SSF64518">
    <property type="entry name" value="Phase 1 flagellin"/>
    <property type="match status" value="2"/>
</dbReference>
<dbReference type="PANTHER" id="PTHR30033:SF1">
    <property type="entry name" value="FLAGELLAR HOOK-ASSOCIATED PROTEIN 1"/>
    <property type="match status" value="1"/>
</dbReference>
<evidence type="ECO:0000256" key="6">
    <source>
        <dbReference type="ARBA" id="ARBA00023143"/>
    </source>
</evidence>
<dbReference type="NCBIfam" id="TIGR02492">
    <property type="entry name" value="flgK_ends"/>
    <property type="match status" value="1"/>
</dbReference>
<evidence type="ECO:0000256" key="3">
    <source>
        <dbReference type="ARBA" id="ARBA00009677"/>
    </source>
</evidence>
<dbReference type="Pfam" id="PF00460">
    <property type="entry name" value="Flg_bb_rod"/>
    <property type="match status" value="1"/>
</dbReference>
<keyword evidence="5" id="KW-0964">Secreted</keyword>
<organism evidence="11 12">
    <name type="scientific">Cellvibrio zantedeschiae</name>
    <dbReference type="NCBI Taxonomy" id="1237077"/>
    <lineage>
        <taxon>Bacteria</taxon>
        <taxon>Pseudomonadati</taxon>
        <taxon>Pseudomonadota</taxon>
        <taxon>Gammaproteobacteria</taxon>
        <taxon>Cellvibrionales</taxon>
        <taxon>Cellvibrionaceae</taxon>
        <taxon>Cellvibrio</taxon>
    </lineage>
</organism>
<gene>
    <name evidence="11" type="ORF">GCM10011613_16740</name>
</gene>
<comment type="subcellular location">
    <subcellularLocation>
        <location evidence="1">Bacterial flagellum</location>
    </subcellularLocation>
    <subcellularLocation>
        <location evidence="2">Secreted</location>
    </subcellularLocation>
</comment>
<dbReference type="InterPro" id="IPR019776">
    <property type="entry name" value="Flagellar_basal_body_rod_CS"/>
</dbReference>
<dbReference type="PRINTS" id="PR01005">
    <property type="entry name" value="FLGHOOKAP1"/>
</dbReference>
<protein>
    <recommendedName>
        <fullName evidence="4">Flagellar hook-associated protein 1</fullName>
    </recommendedName>
</protein>
<evidence type="ECO:0000256" key="1">
    <source>
        <dbReference type="ARBA" id="ARBA00004365"/>
    </source>
</evidence>
<evidence type="ECO:0000259" key="10">
    <source>
        <dbReference type="Pfam" id="PF22638"/>
    </source>
</evidence>
<dbReference type="PROSITE" id="PS00588">
    <property type="entry name" value="FLAGELLA_BB_ROD"/>
    <property type="match status" value="1"/>
</dbReference>
<keyword evidence="6" id="KW-0975">Bacterial flagellum</keyword>
<evidence type="ECO:0000259" key="8">
    <source>
        <dbReference type="Pfam" id="PF06429"/>
    </source>
</evidence>
<dbReference type="InterPro" id="IPR049119">
    <property type="entry name" value="FlgK_D2-like"/>
</dbReference>
<evidence type="ECO:0000256" key="2">
    <source>
        <dbReference type="ARBA" id="ARBA00004613"/>
    </source>
</evidence>
<dbReference type="InterPro" id="IPR010930">
    <property type="entry name" value="Flg_bb/hook_C_dom"/>
</dbReference>